<gene>
    <name evidence="1" type="ORF">SAMN04488122_0907</name>
</gene>
<dbReference type="OrthoDB" id="1030341at2"/>
<organism evidence="1 2">
    <name type="scientific">Chitinophaga arvensicola</name>
    <dbReference type="NCBI Taxonomy" id="29529"/>
    <lineage>
        <taxon>Bacteria</taxon>
        <taxon>Pseudomonadati</taxon>
        <taxon>Bacteroidota</taxon>
        <taxon>Chitinophagia</taxon>
        <taxon>Chitinophagales</taxon>
        <taxon>Chitinophagaceae</taxon>
        <taxon>Chitinophaga</taxon>
    </lineage>
</organism>
<dbReference type="InterPro" id="IPR032787">
    <property type="entry name" value="Prok-E2_D"/>
</dbReference>
<evidence type="ECO:0000313" key="2">
    <source>
        <dbReference type="Proteomes" id="UP000199310"/>
    </source>
</evidence>
<keyword evidence="2" id="KW-1185">Reference proteome</keyword>
<proteinExistence type="predicted"/>
<dbReference type="Pfam" id="PF14460">
    <property type="entry name" value="Prok-E2_D"/>
    <property type="match status" value="1"/>
</dbReference>
<dbReference type="RefSeq" id="WP_089891134.1">
    <property type="nucleotide sequence ID" value="NZ_FOJG01000001.1"/>
</dbReference>
<protein>
    <submittedName>
        <fullName evidence="1">PRTRC system protein B</fullName>
    </submittedName>
</protein>
<sequence>MKSLTNLYDQLSLKWTPIFGLIIYASNEETPSHYVEAAQVGENDELINLHPLSLQESTNIGRITMAATGSKDYLMSKGFIPSNVLYLNQSGEGKVVWHTAPQRRRLLFGQELELKNGRANVPGLLWIASADKLRLFALHSANKVASNSPLYIAPFHNVSSNGAVCMGNVDIDARLSDGLEAYMTNWETAFFNSHFTADHGGGGKTKDLHTLYSELIGTDNRFPEEELRKLKQTIKDVL</sequence>
<dbReference type="STRING" id="29529.SAMN04488122_0907"/>
<dbReference type="Proteomes" id="UP000199310">
    <property type="component" value="Unassembled WGS sequence"/>
</dbReference>
<evidence type="ECO:0000313" key="1">
    <source>
        <dbReference type="EMBL" id="SEW16455.1"/>
    </source>
</evidence>
<name>A0A1I0PQA7_9BACT</name>
<dbReference type="AlphaFoldDB" id="A0A1I0PQA7"/>
<reference evidence="2" key="1">
    <citation type="submission" date="2016-10" db="EMBL/GenBank/DDBJ databases">
        <authorList>
            <person name="Varghese N."/>
            <person name="Submissions S."/>
        </authorList>
    </citation>
    <scope>NUCLEOTIDE SEQUENCE [LARGE SCALE GENOMIC DNA]</scope>
    <source>
        <strain evidence="2">DSM 3695</strain>
    </source>
</reference>
<accession>A0A1I0PQA7</accession>
<dbReference type="EMBL" id="FOJG01000001">
    <property type="protein sequence ID" value="SEW16455.1"/>
    <property type="molecule type" value="Genomic_DNA"/>
</dbReference>